<dbReference type="InterPro" id="IPR004107">
    <property type="entry name" value="Integrase_SAM-like_N"/>
</dbReference>
<dbReference type="SUPFAM" id="SSF56349">
    <property type="entry name" value="DNA breaking-rejoining enzymes"/>
    <property type="match status" value="1"/>
</dbReference>
<evidence type="ECO:0000256" key="5">
    <source>
        <dbReference type="ARBA" id="ARBA00023172"/>
    </source>
</evidence>
<dbReference type="InterPro" id="IPR050090">
    <property type="entry name" value="Tyrosine_recombinase_XerCD"/>
</dbReference>
<gene>
    <name evidence="9" type="ORF">KCX82_21370</name>
</gene>
<dbReference type="PROSITE" id="PS51898">
    <property type="entry name" value="TYR_RECOMBINASE"/>
    <property type="match status" value="1"/>
</dbReference>
<dbReference type="InterPro" id="IPR010998">
    <property type="entry name" value="Integrase_recombinase_N"/>
</dbReference>
<comment type="similarity">
    <text evidence="2">Belongs to the 'phage' integrase family.</text>
</comment>
<dbReference type="Pfam" id="PF02899">
    <property type="entry name" value="Phage_int_SAM_1"/>
    <property type="match status" value="1"/>
</dbReference>
<keyword evidence="10" id="KW-1185">Reference proteome</keyword>
<evidence type="ECO:0000256" key="2">
    <source>
        <dbReference type="ARBA" id="ARBA00008857"/>
    </source>
</evidence>
<evidence type="ECO:0000259" key="7">
    <source>
        <dbReference type="PROSITE" id="PS51898"/>
    </source>
</evidence>
<evidence type="ECO:0000256" key="4">
    <source>
        <dbReference type="ARBA" id="ARBA00023125"/>
    </source>
</evidence>
<reference evidence="9" key="2">
    <citation type="submission" date="2021-04" db="EMBL/GenBank/DDBJ databases">
        <authorList>
            <person name="Liu J."/>
        </authorList>
    </citation>
    <scope>NUCLEOTIDE SEQUENCE</scope>
    <source>
        <strain evidence="9">BAD-6</strain>
    </source>
</reference>
<evidence type="ECO:0000313" key="10">
    <source>
        <dbReference type="Proteomes" id="UP000675664"/>
    </source>
</evidence>
<evidence type="ECO:0000259" key="8">
    <source>
        <dbReference type="PROSITE" id="PS51900"/>
    </source>
</evidence>
<dbReference type="PROSITE" id="PS51900">
    <property type="entry name" value="CB"/>
    <property type="match status" value="1"/>
</dbReference>
<dbReference type="AlphaFoldDB" id="A0A8J7W7F0"/>
<dbReference type="GO" id="GO:0015074">
    <property type="term" value="P:DNA integration"/>
    <property type="evidence" value="ECO:0007669"/>
    <property type="project" value="UniProtKB-KW"/>
</dbReference>
<comment type="function">
    <text evidence="1">Site-specific tyrosine recombinase, which acts by catalyzing the cutting and rejoining of the recombining DNA molecules.</text>
</comment>
<evidence type="ECO:0000313" key="9">
    <source>
        <dbReference type="EMBL" id="MBR0600423.1"/>
    </source>
</evidence>
<evidence type="ECO:0000256" key="6">
    <source>
        <dbReference type="PROSITE-ProRule" id="PRU01248"/>
    </source>
</evidence>
<dbReference type="InterPro" id="IPR013762">
    <property type="entry name" value="Integrase-like_cat_sf"/>
</dbReference>
<keyword evidence="3" id="KW-0229">DNA integration</keyword>
<reference evidence="9" key="1">
    <citation type="submission" date="2021-04" db="EMBL/GenBank/DDBJ databases">
        <title>Sinoanaerobacter chloroacetimidivorans sp. nov., an obligate anaerobic bacterium isolated from anaerobic sludge.</title>
        <authorList>
            <person name="Bao Y."/>
        </authorList>
    </citation>
    <scope>NUCLEOTIDE SEQUENCE</scope>
    <source>
        <strain evidence="9">BAD-6</strain>
    </source>
</reference>
<sequence length="350" mass="40889">MNQLESIRTQFIRYCKSQKRLSYNTIKAYLFDLNNFVSFLKAQSPPVNDVTKVTKNDLADYLGMLNDHFSVKTAKRRLACLRTFYNFLEDEELVDSSPFNRFRYHIRENYKIRETMTLEEMNWLLTAAYRQEPKSMEQYSTEFMEMKLSRRNDVNLSSEEFLWARDVAVLELLFTGGLRVSELCDLNLMDFSLSHSAIRVHGKGNKERLIYLENEEVITALQRYLYFRYGSGIPLPSMFVTRFGQKLSSQAVRNLITKYVTLAGLKKNITPHVFRHTFATLLLEEGVDIKYIQDFLGHSSISTTQIYLHTTNKQKRKIIANMHPRQRLSLSKISSCDNVKLSSEGEDNLN</sequence>
<dbReference type="PANTHER" id="PTHR30349">
    <property type="entry name" value="PHAGE INTEGRASE-RELATED"/>
    <property type="match status" value="1"/>
</dbReference>
<feature type="domain" description="Core-binding (CB)" evidence="8">
    <location>
        <begin position="2"/>
        <end position="89"/>
    </location>
</feature>
<accession>A0A8J7W7F0</accession>
<dbReference type="InterPro" id="IPR044068">
    <property type="entry name" value="CB"/>
</dbReference>
<dbReference type="EMBL" id="JAGSND010000027">
    <property type="protein sequence ID" value="MBR0600423.1"/>
    <property type="molecule type" value="Genomic_DNA"/>
</dbReference>
<organism evidence="9 10">
    <name type="scientific">Sinanaerobacter chloroacetimidivorans</name>
    <dbReference type="NCBI Taxonomy" id="2818044"/>
    <lineage>
        <taxon>Bacteria</taxon>
        <taxon>Bacillati</taxon>
        <taxon>Bacillota</taxon>
        <taxon>Clostridia</taxon>
        <taxon>Peptostreptococcales</taxon>
        <taxon>Anaerovoracaceae</taxon>
        <taxon>Sinanaerobacter</taxon>
    </lineage>
</organism>
<dbReference type="RefSeq" id="WP_227020540.1">
    <property type="nucleotide sequence ID" value="NZ_JAGSND010000027.1"/>
</dbReference>
<feature type="domain" description="Tyr recombinase" evidence="7">
    <location>
        <begin position="111"/>
        <end position="320"/>
    </location>
</feature>
<dbReference type="Gene3D" id="1.10.150.130">
    <property type="match status" value="1"/>
</dbReference>
<name>A0A8J7W7F0_9FIRM</name>
<comment type="caution">
    <text evidence="9">The sequence shown here is derived from an EMBL/GenBank/DDBJ whole genome shotgun (WGS) entry which is preliminary data.</text>
</comment>
<protein>
    <submittedName>
        <fullName evidence="9">Tyrosine-type recombinase/integrase</fullName>
    </submittedName>
</protein>
<dbReference type="Gene3D" id="1.10.443.10">
    <property type="entry name" value="Intergrase catalytic core"/>
    <property type="match status" value="1"/>
</dbReference>
<proteinExistence type="inferred from homology"/>
<keyword evidence="5" id="KW-0233">DNA recombination</keyword>
<evidence type="ECO:0000256" key="3">
    <source>
        <dbReference type="ARBA" id="ARBA00022908"/>
    </source>
</evidence>
<dbReference type="GO" id="GO:0003677">
    <property type="term" value="F:DNA binding"/>
    <property type="evidence" value="ECO:0007669"/>
    <property type="project" value="UniProtKB-UniRule"/>
</dbReference>
<dbReference type="InterPro" id="IPR011010">
    <property type="entry name" value="DNA_brk_join_enz"/>
</dbReference>
<dbReference type="Pfam" id="PF00589">
    <property type="entry name" value="Phage_integrase"/>
    <property type="match status" value="1"/>
</dbReference>
<evidence type="ECO:0000256" key="1">
    <source>
        <dbReference type="ARBA" id="ARBA00003283"/>
    </source>
</evidence>
<dbReference type="GO" id="GO:0006310">
    <property type="term" value="P:DNA recombination"/>
    <property type="evidence" value="ECO:0007669"/>
    <property type="project" value="UniProtKB-KW"/>
</dbReference>
<dbReference type="Proteomes" id="UP000675664">
    <property type="component" value="Unassembled WGS sequence"/>
</dbReference>
<dbReference type="PANTHER" id="PTHR30349:SF81">
    <property type="entry name" value="TYROSINE RECOMBINASE XERC"/>
    <property type="match status" value="1"/>
</dbReference>
<dbReference type="InterPro" id="IPR002104">
    <property type="entry name" value="Integrase_catalytic"/>
</dbReference>
<keyword evidence="4 6" id="KW-0238">DNA-binding</keyword>